<name>A0A5Q2QD26_9GAMM</name>
<dbReference type="Gene3D" id="3.30.160.150">
    <property type="entry name" value="Lipoprotein like domain"/>
    <property type="match status" value="1"/>
</dbReference>
<gene>
    <name evidence="1" type="ORF">GH975_10840</name>
</gene>
<dbReference type="Proteomes" id="UP000388235">
    <property type="component" value="Chromosome"/>
</dbReference>
<accession>A0A5Q2QD26</accession>
<dbReference type="KEGG" id="llp:GH975_10840"/>
<keyword evidence="2" id="KW-1185">Reference proteome</keyword>
<organism evidence="1 2">
    <name type="scientific">Litorivicinus lipolyticus</name>
    <dbReference type="NCBI Taxonomy" id="418701"/>
    <lineage>
        <taxon>Bacteria</taxon>
        <taxon>Pseudomonadati</taxon>
        <taxon>Pseudomonadota</taxon>
        <taxon>Gammaproteobacteria</taxon>
        <taxon>Oceanospirillales</taxon>
        <taxon>Litorivicinaceae</taxon>
        <taxon>Litorivicinus</taxon>
    </lineage>
</organism>
<evidence type="ECO:0008006" key="3">
    <source>
        <dbReference type="Google" id="ProtNLM"/>
    </source>
</evidence>
<sequence>MRALWLALALVLTGCGYQLVGLDSGGQKPAALAGGLSVSITDPYATPAKILARAIAQRELAGSAYELKIEQMTIERRELSDFSDRTEYELRATLTWGISRDDERYLVGPETLRRDALLVLLDSNSDSLDSDLERQRGEALFEDLTRLMLDRLYVAAENGQLATP</sequence>
<protein>
    <recommendedName>
        <fullName evidence="3">LPS-assembly lipoprotein LptE</fullName>
    </recommendedName>
</protein>
<proteinExistence type="predicted"/>
<dbReference type="AlphaFoldDB" id="A0A5Q2QD26"/>
<evidence type="ECO:0000313" key="1">
    <source>
        <dbReference type="EMBL" id="QGG81034.1"/>
    </source>
</evidence>
<reference evidence="1 2" key="1">
    <citation type="submission" date="2019-11" db="EMBL/GenBank/DDBJ databases">
        <authorList>
            <person name="Khan S.A."/>
            <person name="Jeon C.O."/>
            <person name="Chun B.H."/>
        </authorList>
    </citation>
    <scope>NUCLEOTIDE SEQUENCE [LARGE SCALE GENOMIC DNA]</scope>
    <source>
        <strain evidence="1 2">IMCC 1097</strain>
    </source>
</reference>
<evidence type="ECO:0000313" key="2">
    <source>
        <dbReference type="Proteomes" id="UP000388235"/>
    </source>
</evidence>
<dbReference type="RefSeq" id="WP_153714537.1">
    <property type="nucleotide sequence ID" value="NZ_CP045871.1"/>
</dbReference>
<dbReference type="PROSITE" id="PS51257">
    <property type="entry name" value="PROKAR_LIPOPROTEIN"/>
    <property type="match status" value="1"/>
</dbReference>
<dbReference type="OrthoDB" id="6182244at2"/>
<dbReference type="EMBL" id="CP045871">
    <property type="protein sequence ID" value="QGG81034.1"/>
    <property type="molecule type" value="Genomic_DNA"/>
</dbReference>